<dbReference type="InterPro" id="IPR038296">
    <property type="entry name" value="ParD_sf"/>
</dbReference>
<comment type="caution">
    <text evidence="1">The sequence shown here is derived from an EMBL/GenBank/DDBJ whole genome shotgun (WGS) entry which is preliminary data.</text>
</comment>
<evidence type="ECO:0000313" key="1">
    <source>
        <dbReference type="EMBL" id="MCP2730962.1"/>
    </source>
</evidence>
<dbReference type="InterPro" id="IPR022789">
    <property type="entry name" value="ParD"/>
</dbReference>
<dbReference type="RefSeq" id="WP_254013711.1">
    <property type="nucleotide sequence ID" value="NZ_JAMZMM010000262.1"/>
</dbReference>
<reference evidence="1" key="1">
    <citation type="submission" date="2022-06" db="EMBL/GenBank/DDBJ databases">
        <title>New cyanobacteria of genus Symplocastrum in benthos of Lake Baikal.</title>
        <authorList>
            <person name="Sorokovikova E."/>
            <person name="Tikhonova I."/>
            <person name="Krasnopeev A."/>
            <person name="Evseev P."/>
            <person name="Gladkikh A."/>
            <person name="Belykh O."/>
        </authorList>
    </citation>
    <scope>NUCLEOTIDE SEQUENCE</scope>
    <source>
        <strain evidence="1">BBK-W-15</strain>
    </source>
</reference>
<proteinExistence type="predicted"/>
<organism evidence="1 2">
    <name type="scientific">Limnofasciculus baicalensis BBK-W-15</name>
    <dbReference type="NCBI Taxonomy" id="2699891"/>
    <lineage>
        <taxon>Bacteria</taxon>
        <taxon>Bacillati</taxon>
        <taxon>Cyanobacteriota</taxon>
        <taxon>Cyanophyceae</taxon>
        <taxon>Coleofasciculales</taxon>
        <taxon>Coleofasciculaceae</taxon>
        <taxon>Limnofasciculus</taxon>
        <taxon>Limnofasciculus baicalensis</taxon>
    </lineage>
</organism>
<name>A0AAE3GVS0_9CYAN</name>
<dbReference type="Gene3D" id="6.10.10.120">
    <property type="entry name" value="Antitoxin ParD1-like"/>
    <property type="match status" value="1"/>
</dbReference>
<protein>
    <submittedName>
        <fullName evidence="1">Type II toxin-antitoxin system ParD family antitoxin</fullName>
    </submittedName>
</protein>
<sequence length="99" mass="11108">MAITLKPEHEQLIQTQIQNGRFPDANAVLEAALKLLMSEDAQSYFTWLEETRQKVAIGISELDCGEGVDAQPVIDEILAQFQEARQIETKQSVTTKSLF</sequence>
<evidence type="ECO:0000313" key="2">
    <source>
        <dbReference type="Proteomes" id="UP001204953"/>
    </source>
</evidence>
<keyword evidence="2" id="KW-1185">Reference proteome</keyword>
<accession>A0AAE3GVS0</accession>
<dbReference type="Pfam" id="PF03693">
    <property type="entry name" value="ParD_antitoxin"/>
    <property type="match status" value="1"/>
</dbReference>
<gene>
    <name evidence="1" type="ORF">NJ959_21270</name>
</gene>
<dbReference type="EMBL" id="JAMZMM010000262">
    <property type="protein sequence ID" value="MCP2730962.1"/>
    <property type="molecule type" value="Genomic_DNA"/>
</dbReference>
<dbReference type="Proteomes" id="UP001204953">
    <property type="component" value="Unassembled WGS sequence"/>
</dbReference>
<dbReference type="AlphaFoldDB" id="A0AAE3GVS0"/>